<dbReference type="InterPro" id="IPR035906">
    <property type="entry name" value="MetI-like_sf"/>
</dbReference>
<name>A0A4R8ET55_9BACT</name>
<feature type="domain" description="ABC transmembrane type-1" evidence="8">
    <location>
        <begin position="71"/>
        <end position="260"/>
    </location>
</feature>
<evidence type="ECO:0000313" key="9">
    <source>
        <dbReference type="EMBL" id="TDX15476.1"/>
    </source>
</evidence>
<feature type="transmembrane region" description="Helical" evidence="7">
    <location>
        <begin position="139"/>
        <end position="160"/>
    </location>
</feature>
<evidence type="ECO:0000256" key="4">
    <source>
        <dbReference type="ARBA" id="ARBA00022692"/>
    </source>
</evidence>
<evidence type="ECO:0000256" key="1">
    <source>
        <dbReference type="ARBA" id="ARBA00004651"/>
    </source>
</evidence>
<comment type="similarity">
    <text evidence="7">Belongs to the binding-protein-dependent transport system permease family.</text>
</comment>
<keyword evidence="2 7" id="KW-0813">Transport</keyword>
<feature type="transmembrane region" description="Helical" evidence="7">
    <location>
        <begin position="181"/>
        <end position="206"/>
    </location>
</feature>
<protein>
    <submittedName>
        <fullName evidence="9">Carbohydrate ABC transporter membrane protein 2 (CUT1 family)</fullName>
    </submittedName>
</protein>
<reference evidence="9 10" key="1">
    <citation type="submission" date="2019-03" db="EMBL/GenBank/DDBJ databases">
        <title>Genomic Encyclopedia of Type Strains, Phase IV (KMG-IV): sequencing the most valuable type-strain genomes for metagenomic binning, comparative biology and taxonomic classification.</title>
        <authorList>
            <person name="Goeker M."/>
        </authorList>
    </citation>
    <scope>NUCLEOTIDE SEQUENCE [LARGE SCALE GENOMIC DNA]</scope>
    <source>
        <strain evidence="9 10">DSM 13575</strain>
    </source>
</reference>
<keyword evidence="10" id="KW-1185">Reference proteome</keyword>
<evidence type="ECO:0000256" key="2">
    <source>
        <dbReference type="ARBA" id="ARBA00022448"/>
    </source>
</evidence>
<dbReference type="GO" id="GO:0005886">
    <property type="term" value="C:plasma membrane"/>
    <property type="evidence" value="ECO:0007669"/>
    <property type="project" value="UniProtKB-SubCell"/>
</dbReference>
<feature type="transmembrane region" description="Helical" evidence="7">
    <location>
        <begin position="106"/>
        <end position="127"/>
    </location>
</feature>
<comment type="caution">
    <text evidence="9">The sequence shown here is derived from an EMBL/GenBank/DDBJ whole genome shotgun (WGS) entry which is preliminary data.</text>
</comment>
<dbReference type="CDD" id="cd06261">
    <property type="entry name" value="TM_PBP2"/>
    <property type="match status" value="1"/>
</dbReference>
<dbReference type="Proteomes" id="UP000294817">
    <property type="component" value="Unassembled WGS sequence"/>
</dbReference>
<evidence type="ECO:0000256" key="3">
    <source>
        <dbReference type="ARBA" id="ARBA00022475"/>
    </source>
</evidence>
<sequence>MKMRKKQNLKKWLATVILLIIAVFLLFFPLYWSIIGSFKTPNEIFSLKLPSEWKLSNYPEAWRTGNWSRYFFNSFFTSGIIALGQTFFGALAGYSLAKFRYPGKNVFFATTIATLPLSQQVIFLPLFLIVSNLGWIDSYIGLIVPILVTPFSIFLMRQYMLGISDSLIEAARLDGASEPRIFFRIILPLSKPVLIVVFILGFSGFYNNLLWPLVIIRSDKLQTISLALQQFKGTNFYRPDLILAATIMSLIPISVLFFFLQRFFMQGVSISVEKE</sequence>
<feature type="transmembrane region" description="Helical" evidence="7">
    <location>
        <begin position="241"/>
        <end position="260"/>
    </location>
</feature>
<dbReference type="PANTHER" id="PTHR43744:SF12">
    <property type="entry name" value="ABC TRANSPORTER PERMEASE PROTEIN MG189-RELATED"/>
    <property type="match status" value="1"/>
</dbReference>
<dbReference type="AlphaFoldDB" id="A0A4R8ET55"/>
<dbReference type="Pfam" id="PF00528">
    <property type="entry name" value="BPD_transp_1"/>
    <property type="match status" value="1"/>
</dbReference>
<dbReference type="PROSITE" id="PS50928">
    <property type="entry name" value="ABC_TM1"/>
    <property type="match status" value="1"/>
</dbReference>
<feature type="transmembrane region" description="Helical" evidence="7">
    <location>
        <begin position="70"/>
        <end position="94"/>
    </location>
</feature>
<keyword evidence="4 7" id="KW-0812">Transmembrane</keyword>
<keyword evidence="3" id="KW-1003">Cell membrane</keyword>
<keyword evidence="6 7" id="KW-0472">Membrane</keyword>
<gene>
    <name evidence="9" type="ORF">C8D74_10774</name>
</gene>
<evidence type="ECO:0000256" key="5">
    <source>
        <dbReference type="ARBA" id="ARBA00022989"/>
    </source>
</evidence>
<dbReference type="SUPFAM" id="SSF161098">
    <property type="entry name" value="MetI-like"/>
    <property type="match status" value="1"/>
</dbReference>
<comment type="subcellular location">
    <subcellularLocation>
        <location evidence="1 7">Cell membrane</location>
        <topology evidence="1 7">Multi-pass membrane protein</topology>
    </subcellularLocation>
</comment>
<organism evidence="9 10">
    <name type="scientific">Petrotoga sibirica</name>
    <dbReference type="NCBI Taxonomy" id="156202"/>
    <lineage>
        <taxon>Bacteria</taxon>
        <taxon>Thermotogati</taxon>
        <taxon>Thermotogota</taxon>
        <taxon>Thermotogae</taxon>
        <taxon>Petrotogales</taxon>
        <taxon>Petrotogaceae</taxon>
        <taxon>Petrotoga</taxon>
    </lineage>
</organism>
<evidence type="ECO:0000313" key="10">
    <source>
        <dbReference type="Proteomes" id="UP000294817"/>
    </source>
</evidence>
<evidence type="ECO:0000256" key="6">
    <source>
        <dbReference type="ARBA" id="ARBA00023136"/>
    </source>
</evidence>
<dbReference type="Gene3D" id="1.10.3720.10">
    <property type="entry name" value="MetI-like"/>
    <property type="match status" value="1"/>
</dbReference>
<evidence type="ECO:0000259" key="8">
    <source>
        <dbReference type="PROSITE" id="PS50928"/>
    </source>
</evidence>
<keyword evidence="5 7" id="KW-1133">Transmembrane helix</keyword>
<dbReference type="InterPro" id="IPR000515">
    <property type="entry name" value="MetI-like"/>
</dbReference>
<dbReference type="PANTHER" id="PTHR43744">
    <property type="entry name" value="ABC TRANSPORTER PERMEASE PROTEIN MG189-RELATED-RELATED"/>
    <property type="match status" value="1"/>
</dbReference>
<dbReference type="GO" id="GO:0055085">
    <property type="term" value="P:transmembrane transport"/>
    <property type="evidence" value="ECO:0007669"/>
    <property type="project" value="InterPro"/>
</dbReference>
<evidence type="ECO:0000256" key="7">
    <source>
        <dbReference type="RuleBase" id="RU363032"/>
    </source>
</evidence>
<accession>A0A4R8ET55</accession>
<dbReference type="RefSeq" id="WP_103875984.1">
    <property type="nucleotide sequence ID" value="NZ_SODZ01000007.1"/>
</dbReference>
<feature type="transmembrane region" description="Helical" evidence="7">
    <location>
        <begin position="12"/>
        <end position="32"/>
    </location>
</feature>
<dbReference type="EMBL" id="SODZ01000007">
    <property type="protein sequence ID" value="TDX15476.1"/>
    <property type="molecule type" value="Genomic_DNA"/>
</dbReference>
<proteinExistence type="inferred from homology"/>